<dbReference type="GO" id="GO:0016831">
    <property type="term" value="F:carboxy-lyase activity"/>
    <property type="evidence" value="ECO:0007669"/>
    <property type="project" value="UniProtKB-KW"/>
</dbReference>
<dbReference type="InterPro" id="IPR051818">
    <property type="entry name" value="TPP_dependent_decarboxylase"/>
</dbReference>
<evidence type="ECO:0000259" key="5">
    <source>
        <dbReference type="Pfam" id="PF02776"/>
    </source>
</evidence>
<dbReference type="AlphaFoldDB" id="A0A0G0QRC8"/>
<comment type="caution">
    <text evidence="6">The sequence shown here is derived from an EMBL/GenBank/DDBJ whole genome shotgun (WGS) entry which is preliminary data.</text>
</comment>
<dbReference type="Pfam" id="PF02775">
    <property type="entry name" value="TPP_enzyme_C"/>
    <property type="match status" value="1"/>
</dbReference>
<sequence>MINSEEFTTCLIKHNLGLVIEVPCSYLKDILNYLNQTKRLEVINPVNEALVMGIASGYYLSTGKIPIVALQNSGFMNTLNALTSLNQLYQIPVFYLITWRGELGHDAPEHDITGLKMEEYLKTFDLPYEIVSESKYQNQISKLADIAIKTKKPVALVIRKGSFEAFPSLLKPEENYFSRYEAIKLIKESSGGALCISSTGFPSRDSFSVLDSPDFYMVGSMGHTFSIALGIAPNTKKKIVVLDGEGSSLMHLGGLASFNPDRIKNINYFILDNEGYESTGGQPTVSPNVNFKLLAKSFNFKNIYEVSKEAGLKEVLRKLKTAKESSFIHVKIVNSSQKVSEKRVSDKYTCPQIKERFMENFKRVKNH</sequence>
<dbReference type="PANTHER" id="PTHR42818">
    <property type="entry name" value="SULFOPYRUVATE DECARBOXYLASE SUBUNIT ALPHA"/>
    <property type="match status" value="1"/>
</dbReference>
<evidence type="ECO:0000313" key="6">
    <source>
        <dbReference type="EMBL" id="KKR42688.1"/>
    </source>
</evidence>
<dbReference type="PANTHER" id="PTHR42818:SF1">
    <property type="entry name" value="SULFOPYRUVATE DECARBOXYLASE"/>
    <property type="match status" value="1"/>
</dbReference>
<dbReference type="InterPro" id="IPR029061">
    <property type="entry name" value="THDP-binding"/>
</dbReference>
<dbReference type="InterPro" id="IPR011766">
    <property type="entry name" value="TPP_enzyme_TPP-bd"/>
</dbReference>
<accession>A0A0G0QRC8</accession>
<dbReference type="Proteomes" id="UP000034881">
    <property type="component" value="Unassembled WGS sequence"/>
</dbReference>
<proteinExistence type="predicted"/>
<dbReference type="Pfam" id="PF02776">
    <property type="entry name" value="TPP_enzyme_N"/>
    <property type="match status" value="1"/>
</dbReference>
<reference evidence="6 7" key="1">
    <citation type="journal article" date="2015" name="Nature">
        <title>rRNA introns, odd ribosomes, and small enigmatic genomes across a large radiation of phyla.</title>
        <authorList>
            <person name="Brown C.T."/>
            <person name="Hug L.A."/>
            <person name="Thomas B.C."/>
            <person name="Sharon I."/>
            <person name="Castelle C.J."/>
            <person name="Singh A."/>
            <person name="Wilkins M.J."/>
            <person name="Williams K.H."/>
            <person name="Banfield J.F."/>
        </authorList>
    </citation>
    <scope>NUCLEOTIDE SEQUENCE [LARGE SCALE GENOMIC DNA]</scope>
</reference>
<feature type="domain" description="Thiamine pyrophosphate enzyme TPP-binding" evidence="4">
    <location>
        <begin position="216"/>
        <end position="330"/>
    </location>
</feature>
<dbReference type="CDD" id="cd07035">
    <property type="entry name" value="TPP_PYR_POX_like"/>
    <property type="match status" value="1"/>
</dbReference>
<keyword evidence="3" id="KW-0456">Lyase</keyword>
<dbReference type="EMBL" id="LBYB01000001">
    <property type="protein sequence ID" value="KKR42688.1"/>
    <property type="molecule type" value="Genomic_DNA"/>
</dbReference>
<organism evidence="6 7">
    <name type="scientific">Candidatus Daviesbacteria bacterium GW2011_GWC2_40_12</name>
    <dbReference type="NCBI Taxonomy" id="1618431"/>
    <lineage>
        <taxon>Bacteria</taxon>
        <taxon>Candidatus Daviesiibacteriota</taxon>
    </lineage>
</organism>
<evidence type="ECO:0000313" key="7">
    <source>
        <dbReference type="Proteomes" id="UP000034881"/>
    </source>
</evidence>
<dbReference type="GO" id="GO:0030976">
    <property type="term" value="F:thiamine pyrophosphate binding"/>
    <property type="evidence" value="ECO:0007669"/>
    <property type="project" value="InterPro"/>
</dbReference>
<dbReference type="SUPFAM" id="SSF52518">
    <property type="entry name" value="Thiamin diphosphate-binding fold (THDP-binding)"/>
    <property type="match status" value="2"/>
</dbReference>
<dbReference type="Gene3D" id="3.40.50.970">
    <property type="match status" value="2"/>
</dbReference>
<keyword evidence="1" id="KW-0210">Decarboxylase</keyword>
<evidence type="ECO:0000256" key="2">
    <source>
        <dbReference type="ARBA" id="ARBA00023052"/>
    </source>
</evidence>
<evidence type="ECO:0000256" key="3">
    <source>
        <dbReference type="ARBA" id="ARBA00023239"/>
    </source>
</evidence>
<protein>
    <submittedName>
        <fullName evidence="6">Phosphonopyruvate decarboxylase</fullName>
    </submittedName>
</protein>
<evidence type="ECO:0000256" key="1">
    <source>
        <dbReference type="ARBA" id="ARBA00022793"/>
    </source>
</evidence>
<feature type="domain" description="Thiamine pyrophosphate enzyme N-terminal TPP-binding" evidence="5">
    <location>
        <begin position="9"/>
        <end position="100"/>
    </location>
</feature>
<name>A0A0G0QRC8_9BACT</name>
<gene>
    <name evidence="6" type="ORF">UT77_C0001G0139</name>
</gene>
<dbReference type="InterPro" id="IPR012001">
    <property type="entry name" value="Thiamin_PyroP_enz_TPP-bd_dom"/>
</dbReference>
<keyword evidence="6" id="KW-0670">Pyruvate</keyword>
<evidence type="ECO:0000259" key="4">
    <source>
        <dbReference type="Pfam" id="PF02775"/>
    </source>
</evidence>
<keyword evidence="2" id="KW-0786">Thiamine pyrophosphate</keyword>